<dbReference type="PROSITE" id="PS00751">
    <property type="entry name" value="TCP1_2"/>
    <property type="match status" value="1"/>
</dbReference>
<dbReference type="InterPro" id="IPR002194">
    <property type="entry name" value="Chaperonin_TCP-1_CS"/>
</dbReference>
<dbReference type="GO" id="GO:0140662">
    <property type="term" value="F:ATP-dependent protein folding chaperone"/>
    <property type="evidence" value="ECO:0007669"/>
    <property type="project" value="InterPro"/>
</dbReference>
<reference evidence="6 7" key="1">
    <citation type="submission" date="2013-08" db="EMBL/GenBank/DDBJ databases">
        <authorList>
            <person name="Weinstock G."/>
            <person name="Sodergren E."/>
            <person name="Wylie T."/>
            <person name="Fulton L."/>
            <person name="Fulton R."/>
            <person name="Fronick C."/>
            <person name="O'Laughlin M."/>
            <person name="Godfrey J."/>
            <person name="Miner T."/>
            <person name="Herter B."/>
            <person name="Appelbaum E."/>
            <person name="Cordes M."/>
            <person name="Lek S."/>
            <person name="Wollam A."/>
            <person name="Pepin K.H."/>
            <person name="Palsikar V.B."/>
            <person name="Mitreva M."/>
            <person name="Wilson R.K."/>
        </authorList>
    </citation>
    <scope>NUCLEOTIDE SEQUENCE [LARGE SCALE GENOMIC DNA]</scope>
    <source>
        <strain evidence="6 7">ATCC 12856</strain>
    </source>
</reference>
<comment type="similarity">
    <text evidence="2">Belongs to the TCP-1 chaperonin family.</text>
</comment>
<dbReference type="InterPro" id="IPR027410">
    <property type="entry name" value="TCP-1-like_intermed_sf"/>
</dbReference>
<dbReference type="Gene3D" id="1.10.560.10">
    <property type="entry name" value="GroEL-like equatorial domain"/>
    <property type="match status" value="1"/>
</dbReference>
<keyword evidence="7" id="KW-1185">Reference proteome</keyword>
<dbReference type="GO" id="GO:0016887">
    <property type="term" value="F:ATP hydrolysis activity"/>
    <property type="evidence" value="ECO:0007669"/>
    <property type="project" value="InterPro"/>
</dbReference>
<sequence>MLMSSHPTERDGSGDERISTLLHNMNAVQAVASSVEGTIGPKGLDTMLVDEQGGVIITNDGVTILEEMEVKHPAARLMIGLARSQQREVGDGTTTATLLAASLVAEGVAQVQRGVPIARVIAGIELGIKEAVDRLRDAALPIEGFDDERLFHIAYIAGREQEDIARLVIEGAGLVGQEKMLEQDFSFSELVTAREGAENKVLNGVIINQHPLSREMPTRLVNVRLLVLNDALAPEEMDDEALGTEIGFQRYLHVKEEYRRNLEKLLELNVNTVVLDRSCDSIAEEFCLDHGILVLHRVFRSERERVARYTGARSLKRTALDKSIAELSRALGYAEQLEFDESLNHVRIIGGQGMPEATMIIGASTSEVVGERERIAKDAASAVQASLRGGYLPGGGSAELFLSRHLETWRHSVKGMEGFGVESVAASLRRPFAQMVRNAGFNPLEKIEQVKAAQSETGMSSIGLDFDTGECADMLVAGVVDPAPVKLHALQTAGEVSRAILRIHTVIRKKSPAILLDE</sequence>
<dbReference type="InterPro" id="IPR027413">
    <property type="entry name" value="GROEL-like_equatorial_sf"/>
</dbReference>
<gene>
    <name evidence="6" type="ORF">HMPREF0083_03991</name>
</gene>
<comment type="similarity">
    <text evidence="1">Belongs to the chaperonin (HSP60) family.</text>
</comment>
<dbReference type="InterPro" id="IPR017998">
    <property type="entry name" value="Chaperone_TCP-1"/>
</dbReference>
<dbReference type="STRING" id="649747.HMPREF0083_03991"/>
<dbReference type="AlphaFoldDB" id="U1X0D0"/>
<dbReference type="GO" id="GO:0051082">
    <property type="term" value="F:unfolded protein binding"/>
    <property type="evidence" value="ECO:0007669"/>
    <property type="project" value="InterPro"/>
</dbReference>
<dbReference type="PATRIC" id="fig|649747.3.peg.3628"/>
<keyword evidence="4" id="KW-0067">ATP-binding</keyword>
<keyword evidence="5" id="KW-0143">Chaperone</keyword>
<evidence type="ECO:0000313" key="7">
    <source>
        <dbReference type="Proteomes" id="UP000016511"/>
    </source>
</evidence>
<evidence type="ECO:0000256" key="1">
    <source>
        <dbReference type="ARBA" id="ARBA00006607"/>
    </source>
</evidence>
<dbReference type="GO" id="GO:0005524">
    <property type="term" value="F:ATP binding"/>
    <property type="evidence" value="ECO:0007669"/>
    <property type="project" value="UniProtKB-KW"/>
</dbReference>
<dbReference type="InterPro" id="IPR027409">
    <property type="entry name" value="GroEL-like_apical_dom_sf"/>
</dbReference>
<evidence type="ECO:0000256" key="5">
    <source>
        <dbReference type="ARBA" id="ARBA00023186"/>
    </source>
</evidence>
<keyword evidence="3" id="KW-0547">Nucleotide-binding</keyword>
<protein>
    <submittedName>
        <fullName evidence="6">TCP-1/Cpn60 chaperonin family protein</fullName>
    </submittedName>
</protein>
<dbReference type="SUPFAM" id="SSF48592">
    <property type="entry name" value="GroEL equatorial domain-like"/>
    <property type="match status" value="1"/>
</dbReference>
<dbReference type="Pfam" id="PF00118">
    <property type="entry name" value="Cpn60_TCP1"/>
    <property type="match status" value="1"/>
</dbReference>
<dbReference type="Gene3D" id="3.50.7.10">
    <property type="entry name" value="GroEL"/>
    <property type="match status" value="1"/>
</dbReference>
<evidence type="ECO:0000256" key="2">
    <source>
        <dbReference type="ARBA" id="ARBA00008020"/>
    </source>
</evidence>
<name>U1X0D0_ANEAE</name>
<proteinExistence type="inferred from homology"/>
<evidence type="ECO:0000256" key="4">
    <source>
        <dbReference type="ARBA" id="ARBA00022840"/>
    </source>
</evidence>
<dbReference type="PANTHER" id="PTHR11353">
    <property type="entry name" value="CHAPERONIN"/>
    <property type="match status" value="1"/>
</dbReference>
<dbReference type="HOGENOM" id="CLU_008891_7_3_9"/>
<dbReference type="Proteomes" id="UP000016511">
    <property type="component" value="Unassembled WGS sequence"/>
</dbReference>
<dbReference type="PRINTS" id="PR00304">
    <property type="entry name" value="TCOMPLEXTCP1"/>
</dbReference>
<dbReference type="Gene3D" id="3.30.260.10">
    <property type="entry name" value="TCP-1-like chaperonin intermediate domain"/>
    <property type="match status" value="1"/>
</dbReference>
<organism evidence="6 7">
    <name type="scientific">Aneurinibacillus aneurinilyticus ATCC 12856</name>
    <dbReference type="NCBI Taxonomy" id="649747"/>
    <lineage>
        <taxon>Bacteria</taxon>
        <taxon>Bacillati</taxon>
        <taxon>Bacillota</taxon>
        <taxon>Bacilli</taxon>
        <taxon>Bacillales</taxon>
        <taxon>Paenibacillaceae</taxon>
        <taxon>Aneurinibacillus group</taxon>
        <taxon>Aneurinibacillus</taxon>
    </lineage>
</organism>
<dbReference type="SUPFAM" id="SSF52029">
    <property type="entry name" value="GroEL apical domain-like"/>
    <property type="match status" value="1"/>
</dbReference>
<dbReference type="EMBL" id="AWSJ01000237">
    <property type="protein sequence ID" value="ERI07983.1"/>
    <property type="molecule type" value="Genomic_DNA"/>
</dbReference>
<dbReference type="CDD" id="cd00309">
    <property type="entry name" value="chaperonin_type_I_II"/>
    <property type="match status" value="1"/>
</dbReference>
<dbReference type="eggNOG" id="COG0459">
    <property type="taxonomic scope" value="Bacteria"/>
</dbReference>
<accession>U1X0D0</accession>
<dbReference type="InterPro" id="IPR002423">
    <property type="entry name" value="Cpn60/GroEL/TCP-1"/>
</dbReference>
<comment type="caution">
    <text evidence="6">The sequence shown here is derived from an EMBL/GenBank/DDBJ whole genome shotgun (WGS) entry which is preliminary data.</text>
</comment>
<evidence type="ECO:0000256" key="3">
    <source>
        <dbReference type="ARBA" id="ARBA00022741"/>
    </source>
</evidence>
<evidence type="ECO:0000313" key="6">
    <source>
        <dbReference type="EMBL" id="ERI07983.1"/>
    </source>
</evidence>